<organism evidence="2 3">
    <name type="scientific">Dunaliella salina</name>
    <name type="common">Green alga</name>
    <name type="synonym">Protococcus salinus</name>
    <dbReference type="NCBI Taxonomy" id="3046"/>
    <lineage>
        <taxon>Eukaryota</taxon>
        <taxon>Viridiplantae</taxon>
        <taxon>Chlorophyta</taxon>
        <taxon>core chlorophytes</taxon>
        <taxon>Chlorophyceae</taxon>
        <taxon>CS clade</taxon>
        <taxon>Chlamydomonadales</taxon>
        <taxon>Dunaliellaceae</taxon>
        <taxon>Dunaliella</taxon>
    </lineage>
</organism>
<dbReference type="Proteomes" id="UP000815325">
    <property type="component" value="Unassembled WGS sequence"/>
</dbReference>
<evidence type="ECO:0008006" key="4">
    <source>
        <dbReference type="Google" id="ProtNLM"/>
    </source>
</evidence>
<reference evidence="2" key="1">
    <citation type="submission" date="2017-08" db="EMBL/GenBank/DDBJ databases">
        <authorList>
            <person name="Polle J.E."/>
            <person name="Barry K."/>
            <person name="Cushman J."/>
            <person name="Schmutz J."/>
            <person name="Tran D."/>
            <person name="Hathwaick L.T."/>
            <person name="Yim W.C."/>
            <person name="Jenkins J."/>
            <person name="Mckie-Krisberg Z.M."/>
            <person name="Prochnik S."/>
            <person name="Lindquist E."/>
            <person name="Dockter R.B."/>
            <person name="Adam C."/>
            <person name="Molina H."/>
            <person name="Bunkerborg J."/>
            <person name="Jin E."/>
            <person name="Buchheim M."/>
            <person name="Magnuson J."/>
        </authorList>
    </citation>
    <scope>NUCLEOTIDE SEQUENCE</scope>
    <source>
        <strain evidence="2">CCAP 19/18</strain>
    </source>
</reference>
<sequence length="52" mass="5635">MTSPGRFGEPSPQGGGAGNWELKVPMPLSSTARALLVWRALVECPRARRKLT</sequence>
<dbReference type="EMBL" id="MU070216">
    <property type="protein sequence ID" value="KAF5829005.1"/>
    <property type="molecule type" value="Genomic_DNA"/>
</dbReference>
<protein>
    <recommendedName>
        <fullName evidence="4">Encoded protein</fullName>
    </recommendedName>
</protein>
<feature type="region of interest" description="Disordered" evidence="1">
    <location>
        <begin position="1"/>
        <end position="22"/>
    </location>
</feature>
<evidence type="ECO:0000313" key="3">
    <source>
        <dbReference type="Proteomes" id="UP000815325"/>
    </source>
</evidence>
<name>A0ABQ7G330_DUNSA</name>
<comment type="caution">
    <text evidence="2">The sequence shown here is derived from an EMBL/GenBank/DDBJ whole genome shotgun (WGS) entry which is preliminary data.</text>
</comment>
<gene>
    <name evidence="2" type="ORF">DUNSADRAFT_16709</name>
</gene>
<proteinExistence type="predicted"/>
<accession>A0ABQ7G330</accession>
<keyword evidence="3" id="KW-1185">Reference proteome</keyword>
<evidence type="ECO:0000256" key="1">
    <source>
        <dbReference type="SAM" id="MobiDB-lite"/>
    </source>
</evidence>
<evidence type="ECO:0000313" key="2">
    <source>
        <dbReference type="EMBL" id="KAF5829005.1"/>
    </source>
</evidence>